<proteinExistence type="predicted"/>
<dbReference type="AlphaFoldDB" id="A0A840W0J0"/>
<gene>
    <name evidence="2" type="ORF">HNR07_001396</name>
</gene>
<reference evidence="2 3" key="1">
    <citation type="submission" date="2020-08" db="EMBL/GenBank/DDBJ databases">
        <title>Sequencing the genomes of 1000 actinobacteria strains.</title>
        <authorList>
            <person name="Klenk H.-P."/>
        </authorList>
    </citation>
    <scope>NUCLEOTIDE SEQUENCE [LARGE SCALE GENOMIC DNA]</scope>
    <source>
        <strain evidence="2 3">DSM 44598</strain>
    </source>
</reference>
<evidence type="ECO:0000313" key="2">
    <source>
        <dbReference type="EMBL" id="MBB5490259.1"/>
    </source>
</evidence>
<evidence type="ECO:0000256" key="1">
    <source>
        <dbReference type="SAM" id="MobiDB-lite"/>
    </source>
</evidence>
<keyword evidence="3" id="KW-1185">Reference proteome</keyword>
<protein>
    <recommendedName>
        <fullName evidence="4">Helix-turn-helix domain-containing protein</fullName>
    </recommendedName>
</protein>
<feature type="region of interest" description="Disordered" evidence="1">
    <location>
        <begin position="326"/>
        <end position="377"/>
    </location>
</feature>
<dbReference type="EMBL" id="JACHDO010000001">
    <property type="protein sequence ID" value="MBB5490259.1"/>
    <property type="molecule type" value="Genomic_DNA"/>
</dbReference>
<feature type="region of interest" description="Disordered" evidence="1">
    <location>
        <begin position="27"/>
        <end position="49"/>
    </location>
</feature>
<comment type="caution">
    <text evidence="2">The sequence shown here is derived from an EMBL/GenBank/DDBJ whole genome shotgun (WGS) entry which is preliminary data.</text>
</comment>
<evidence type="ECO:0008006" key="4">
    <source>
        <dbReference type="Google" id="ProtNLM"/>
    </source>
</evidence>
<organism evidence="2 3">
    <name type="scientific">Nocardiopsis metallicus</name>
    <dbReference type="NCBI Taxonomy" id="179819"/>
    <lineage>
        <taxon>Bacteria</taxon>
        <taxon>Bacillati</taxon>
        <taxon>Actinomycetota</taxon>
        <taxon>Actinomycetes</taxon>
        <taxon>Streptosporangiales</taxon>
        <taxon>Nocardiopsidaceae</taxon>
        <taxon>Nocardiopsis</taxon>
    </lineage>
</organism>
<feature type="region of interest" description="Disordered" evidence="1">
    <location>
        <begin position="191"/>
        <end position="242"/>
    </location>
</feature>
<evidence type="ECO:0000313" key="3">
    <source>
        <dbReference type="Proteomes" id="UP000579647"/>
    </source>
</evidence>
<dbReference type="Proteomes" id="UP000579647">
    <property type="component" value="Unassembled WGS sequence"/>
</dbReference>
<feature type="compositionally biased region" description="Pro residues" evidence="1">
    <location>
        <begin position="413"/>
        <end position="424"/>
    </location>
</feature>
<dbReference type="RefSeq" id="WP_312893649.1">
    <property type="nucleotide sequence ID" value="NZ_BAAAKM010000119.1"/>
</dbReference>
<feature type="compositionally biased region" description="Basic and acidic residues" evidence="1">
    <location>
        <begin position="443"/>
        <end position="460"/>
    </location>
</feature>
<feature type="region of interest" description="Disordered" evidence="1">
    <location>
        <begin position="394"/>
        <end position="500"/>
    </location>
</feature>
<accession>A0A840W0J0</accession>
<sequence>MADACTNRFVDSATSLHSPGKRLVMESNASTPSSAAETPNPAGFSAPRKRPKGALKGIGFILAIWVHQVFSKGLLTKPRSVLALMAIADAVDSDGRWCYFRLESLAKSMGWLLSISSLKRAIDDLVEAGIVRKLTRSETIGFFAEDIDQGRSAYQLPCVLELLVPAQDYPEPVLADINACRAQLGEEPLTVHNRPPLKRRPTPVHVEPAPRSDRPTDCFPGDCSESEVDSSVRDTSSTGEQNRQKLRSGIFSLINRIPNSFLASPEADRNLLALAVEKLLRQGLSETDVRALFAGMDRVRRPFPVLMLRLRNLKCALDFLNGSLGRGIHISPPRTAPWPDPSDGGEASAPPEGFRTDSLGQATGTCPEHENTRNIPGGNCRICGELCRSEPGQVMERPDTEAGTPAQGGPESAPAPEPSDPPPGLEENLNPKLRARILDSLNGDDRAPDAEPESKSEVRPAHGSGVSPRTRALLDQLHERLKRPRRPNGTDQKHHSPSFG</sequence>
<feature type="compositionally biased region" description="Polar residues" evidence="1">
    <location>
        <begin position="27"/>
        <end position="37"/>
    </location>
</feature>
<name>A0A840W0J0_9ACTN</name>